<evidence type="ECO:0000256" key="10">
    <source>
        <dbReference type="ARBA" id="ARBA00048540"/>
    </source>
</evidence>
<dbReference type="STRING" id="1386089.N865_16180"/>
<dbReference type="eggNOG" id="COG1477">
    <property type="taxonomic scope" value="Bacteria"/>
</dbReference>
<sequence length="254" mass="27326">MSTMTVAPERKAWVEQVMGMPISIHLRGQGVEGEATARAVADAFATLREMDSIFSTYKEDSQLLRLRREEVAIEDCSPLVREALAIGEEAERVTRGAFTTLLPTATGDLAFDPTGLVKGWAVDLAARRLTGLPGLSYCINAGGDLLVGAHADLPRTGPGSISWRVGIEDPRDRTRIASTLELTEGAVATSGTAARGAHLYDPRTREMVSRSGSVTVTGPELVWADIWATALFVGDADTRDAFSRYAPDYLSTEL</sequence>
<evidence type="ECO:0000256" key="7">
    <source>
        <dbReference type="ARBA" id="ARBA00022827"/>
    </source>
</evidence>
<proteinExistence type="predicted"/>
<dbReference type="OrthoDB" id="9778595at2"/>
<dbReference type="PANTHER" id="PTHR30040">
    <property type="entry name" value="THIAMINE BIOSYNTHESIS LIPOPROTEIN APBE"/>
    <property type="match status" value="1"/>
</dbReference>
<keyword evidence="11" id="KW-0449">Lipoprotein</keyword>
<comment type="cofactor">
    <cofactor evidence="1">
        <name>Mg(2+)</name>
        <dbReference type="ChEBI" id="CHEBI:18420"/>
    </cofactor>
</comment>
<name>W9G2H4_9MICO</name>
<dbReference type="Proteomes" id="UP000019489">
    <property type="component" value="Unassembled WGS sequence"/>
</dbReference>
<comment type="caution">
    <text evidence="11">The sequence shown here is derived from an EMBL/GenBank/DDBJ whole genome shotgun (WGS) entry which is preliminary data.</text>
</comment>
<keyword evidence="5" id="KW-0808">Transferase</keyword>
<evidence type="ECO:0000256" key="8">
    <source>
        <dbReference type="ARBA" id="ARBA00022842"/>
    </source>
</evidence>
<dbReference type="Gene3D" id="3.10.520.10">
    <property type="entry name" value="ApbE-like domains"/>
    <property type="match status" value="2"/>
</dbReference>
<organism evidence="11 12">
    <name type="scientific">Intrasporangium oryzae NRRL B-24470</name>
    <dbReference type="NCBI Taxonomy" id="1386089"/>
    <lineage>
        <taxon>Bacteria</taxon>
        <taxon>Bacillati</taxon>
        <taxon>Actinomycetota</taxon>
        <taxon>Actinomycetes</taxon>
        <taxon>Micrococcales</taxon>
        <taxon>Intrasporangiaceae</taxon>
        <taxon>Intrasporangium</taxon>
    </lineage>
</organism>
<reference evidence="11 12" key="1">
    <citation type="submission" date="2013-08" db="EMBL/GenBank/DDBJ databases">
        <title>Intrasporangium oryzae NRRL B-24470.</title>
        <authorList>
            <person name="Liu H."/>
            <person name="Wang G."/>
        </authorList>
    </citation>
    <scope>NUCLEOTIDE SEQUENCE [LARGE SCALE GENOMIC DNA]</scope>
    <source>
        <strain evidence="11 12">NRRL B-24470</strain>
    </source>
</reference>
<dbReference type="PATRIC" id="fig|1386089.3.peg.3431"/>
<dbReference type="GO" id="GO:0016740">
    <property type="term" value="F:transferase activity"/>
    <property type="evidence" value="ECO:0007669"/>
    <property type="project" value="UniProtKB-KW"/>
</dbReference>
<evidence type="ECO:0000256" key="4">
    <source>
        <dbReference type="ARBA" id="ARBA00022630"/>
    </source>
</evidence>
<evidence type="ECO:0000256" key="1">
    <source>
        <dbReference type="ARBA" id="ARBA00001946"/>
    </source>
</evidence>
<dbReference type="AlphaFoldDB" id="W9G2H4"/>
<accession>W9G2H4</accession>
<dbReference type="SUPFAM" id="SSF143631">
    <property type="entry name" value="ApbE-like"/>
    <property type="match status" value="1"/>
</dbReference>
<protein>
    <recommendedName>
        <fullName evidence="3">FAD:protein FMN transferase</fullName>
        <ecNumber evidence="2">2.7.1.180</ecNumber>
    </recommendedName>
    <alternativeName>
        <fullName evidence="9">Flavin transferase</fullName>
    </alternativeName>
</protein>
<dbReference type="GO" id="GO:0046872">
    <property type="term" value="F:metal ion binding"/>
    <property type="evidence" value="ECO:0007669"/>
    <property type="project" value="UniProtKB-KW"/>
</dbReference>
<evidence type="ECO:0000256" key="2">
    <source>
        <dbReference type="ARBA" id="ARBA00011955"/>
    </source>
</evidence>
<keyword evidence="7" id="KW-0274">FAD</keyword>
<dbReference type="EC" id="2.7.1.180" evidence="2"/>
<evidence type="ECO:0000256" key="6">
    <source>
        <dbReference type="ARBA" id="ARBA00022723"/>
    </source>
</evidence>
<keyword evidence="4" id="KW-0285">Flavoprotein</keyword>
<evidence type="ECO:0000256" key="5">
    <source>
        <dbReference type="ARBA" id="ARBA00022679"/>
    </source>
</evidence>
<keyword evidence="12" id="KW-1185">Reference proteome</keyword>
<comment type="catalytic activity">
    <reaction evidence="10">
        <text>L-threonyl-[protein] + FAD = FMN-L-threonyl-[protein] + AMP + H(+)</text>
        <dbReference type="Rhea" id="RHEA:36847"/>
        <dbReference type="Rhea" id="RHEA-COMP:11060"/>
        <dbReference type="Rhea" id="RHEA-COMP:11061"/>
        <dbReference type="ChEBI" id="CHEBI:15378"/>
        <dbReference type="ChEBI" id="CHEBI:30013"/>
        <dbReference type="ChEBI" id="CHEBI:57692"/>
        <dbReference type="ChEBI" id="CHEBI:74257"/>
        <dbReference type="ChEBI" id="CHEBI:456215"/>
        <dbReference type="EC" id="2.7.1.180"/>
    </reaction>
</comment>
<evidence type="ECO:0000313" key="12">
    <source>
        <dbReference type="Proteomes" id="UP000019489"/>
    </source>
</evidence>
<dbReference type="Pfam" id="PF02424">
    <property type="entry name" value="ApbE"/>
    <property type="match status" value="2"/>
</dbReference>
<gene>
    <name evidence="11" type="ORF">N865_16180</name>
</gene>
<dbReference type="InterPro" id="IPR024932">
    <property type="entry name" value="ApbE"/>
</dbReference>
<dbReference type="InterPro" id="IPR003374">
    <property type="entry name" value="ApbE-like_sf"/>
</dbReference>
<evidence type="ECO:0000313" key="11">
    <source>
        <dbReference type="EMBL" id="EWT00331.1"/>
    </source>
</evidence>
<keyword evidence="6" id="KW-0479">Metal-binding</keyword>
<evidence type="ECO:0000256" key="9">
    <source>
        <dbReference type="ARBA" id="ARBA00031306"/>
    </source>
</evidence>
<dbReference type="EMBL" id="AWSA01000046">
    <property type="protein sequence ID" value="EWT00331.1"/>
    <property type="molecule type" value="Genomic_DNA"/>
</dbReference>
<keyword evidence="8" id="KW-0460">Magnesium</keyword>
<dbReference type="PANTHER" id="PTHR30040:SF2">
    <property type="entry name" value="FAD:PROTEIN FMN TRANSFERASE"/>
    <property type="match status" value="1"/>
</dbReference>
<evidence type="ECO:0000256" key="3">
    <source>
        <dbReference type="ARBA" id="ARBA00016337"/>
    </source>
</evidence>